<keyword evidence="6" id="KW-1185">Reference proteome</keyword>
<feature type="domain" description="BCNT-C" evidence="4">
    <location>
        <begin position="167"/>
        <end position="252"/>
    </location>
</feature>
<evidence type="ECO:0000256" key="1">
    <source>
        <dbReference type="ARBA" id="ARBA00010465"/>
    </source>
</evidence>
<gene>
    <name evidence="5" type="ORF">GFSPODELE1_LOCUS7086</name>
</gene>
<feature type="compositionally biased region" description="Basic and acidic residues" evidence="3">
    <location>
        <begin position="91"/>
        <end position="119"/>
    </location>
</feature>
<feature type="region of interest" description="Disordered" evidence="3">
    <location>
        <begin position="1"/>
        <end position="51"/>
    </location>
</feature>
<dbReference type="Proteomes" id="UP001497453">
    <property type="component" value="Chromosome 5"/>
</dbReference>
<protein>
    <recommendedName>
        <fullName evidence="2">SWR1-complex protein 5</fullName>
    </recommendedName>
</protein>
<dbReference type="PANTHER" id="PTHR48407:SF1">
    <property type="entry name" value="CRANIOFACIAL DEVELOPMENT PROTEIN 1"/>
    <property type="match status" value="1"/>
</dbReference>
<comment type="similarity">
    <text evidence="1">Belongs to the SWC5 family.</text>
</comment>
<name>A0ABP1DPP6_9APHY</name>
<dbReference type="InterPro" id="IPR011421">
    <property type="entry name" value="BCNT-C"/>
</dbReference>
<dbReference type="PANTHER" id="PTHR48407">
    <property type="entry name" value="CRANIOFACIAL DEVELOPMENT PROTEIN 1"/>
    <property type="match status" value="1"/>
</dbReference>
<feature type="compositionally biased region" description="Basic residues" evidence="3">
    <location>
        <begin position="165"/>
        <end position="176"/>
    </location>
</feature>
<evidence type="ECO:0000313" key="6">
    <source>
        <dbReference type="Proteomes" id="UP001497453"/>
    </source>
</evidence>
<dbReference type="InterPro" id="IPR027124">
    <property type="entry name" value="Swc5/CFDP1/2"/>
</dbReference>
<sequence>MQPETRKEDSDSEDDSDYVPPAGDESSSDEEPEAKRIRTGSPLPTVEDAAEQKRIRDALWAEFQASVSTPPVHPLQETKMVKVVKRFRFAGEDVVEMKEVPEDSDDARKWPLWRPDSDGNSKSVSPTPEGMASQASASQTGKPSSSGANTPIPSSQAGPSESKPKPTKRPGPRKPKVQLAPLPGKAKKLTTLDKSAMDWRSHVQAGQETGLKDELEAHRRGGGYLEKVEFLKRVEERKEEALEASKSGKRRR</sequence>
<dbReference type="EMBL" id="OZ037948">
    <property type="protein sequence ID" value="CAL1708914.1"/>
    <property type="molecule type" value="Genomic_DNA"/>
</dbReference>
<proteinExistence type="inferred from homology"/>
<dbReference type="PROSITE" id="PS51279">
    <property type="entry name" value="BCNT_C"/>
    <property type="match status" value="1"/>
</dbReference>
<evidence type="ECO:0000256" key="2">
    <source>
        <dbReference type="ARBA" id="ARBA00019138"/>
    </source>
</evidence>
<reference evidence="6" key="1">
    <citation type="submission" date="2024-04" db="EMBL/GenBank/DDBJ databases">
        <authorList>
            <person name="Shaw F."/>
            <person name="Minotto A."/>
        </authorList>
    </citation>
    <scope>NUCLEOTIDE SEQUENCE [LARGE SCALE GENOMIC DNA]</scope>
</reference>
<evidence type="ECO:0000313" key="5">
    <source>
        <dbReference type="EMBL" id="CAL1708914.1"/>
    </source>
</evidence>
<organism evidence="5 6">
    <name type="scientific">Somion occarium</name>
    <dbReference type="NCBI Taxonomy" id="3059160"/>
    <lineage>
        <taxon>Eukaryota</taxon>
        <taxon>Fungi</taxon>
        <taxon>Dikarya</taxon>
        <taxon>Basidiomycota</taxon>
        <taxon>Agaricomycotina</taxon>
        <taxon>Agaricomycetes</taxon>
        <taxon>Polyporales</taxon>
        <taxon>Cerrenaceae</taxon>
        <taxon>Somion</taxon>
    </lineage>
</organism>
<dbReference type="Pfam" id="PF07572">
    <property type="entry name" value="BCNT"/>
    <property type="match status" value="1"/>
</dbReference>
<accession>A0ABP1DPP6</accession>
<evidence type="ECO:0000256" key="3">
    <source>
        <dbReference type="SAM" id="MobiDB-lite"/>
    </source>
</evidence>
<feature type="compositionally biased region" description="Polar residues" evidence="3">
    <location>
        <begin position="133"/>
        <end position="159"/>
    </location>
</feature>
<feature type="region of interest" description="Disordered" evidence="3">
    <location>
        <begin position="91"/>
        <end position="192"/>
    </location>
</feature>
<evidence type="ECO:0000259" key="4">
    <source>
        <dbReference type="PROSITE" id="PS51279"/>
    </source>
</evidence>